<dbReference type="PANTHER" id="PTHR30041">
    <property type="entry name" value="ARSENATE REDUCTASE"/>
    <property type="match status" value="1"/>
</dbReference>
<dbReference type="RefSeq" id="WP_113921491.1">
    <property type="nucleotide sequence ID" value="NZ_CALNCS010000056.1"/>
</dbReference>
<dbReference type="SUPFAM" id="SSF52833">
    <property type="entry name" value="Thioredoxin-like"/>
    <property type="match status" value="1"/>
</dbReference>
<dbReference type="PROSITE" id="PS51353">
    <property type="entry name" value="ARSC"/>
    <property type="match status" value="1"/>
</dbReference>
<dbReference type="InterPro" id="IPR036249">
    <property type="entry name" value="Thioredoxin-like_sf"/>
</dbReference>
<proteinExistence type="inferred from homology"/>
<sequence length="117" mass="13796">MKFQFICYSKCSTCTKAKKWLEANHIEFEERPIKDENPTVDELREWIPKSGYPIKRFFNTSGKIYRDLNLKDRLPQMTGEEQVKLLATDGMLVKRPILVGDDIVLVGFKEEEWKQIL</sequence>
<dbReference type="Gene3D" id="3.40.30.10">
    <property type="entry name" value="Glutaredoxin"/>
    <property type="match status" value="1"/>
</dbReference>
<protein>
    <submittedName>
        <fullName evidence="2">Arsenate reductase</fullName>
    </submittedName>
</protein>
<reference evidence="2 3" key="1">
    <citation type="submission" date="2018-06" db="EMBL/GenBank/DDBJ databases">
        <title>Genomic Encyclopedia of Type Strains, Phase IV (KMG-IV): sequencing the most valuable type-strain genomes for metagenomic binning, comparative biology and taxonomic classification.</title>
        <authorList>
            <person name="Goeker M."/>
        </authorList>
    </citation>
    <scope>NUCLEOTIDE SEQUENCE [LARGE SCALE GENOMIC DNA]</scope>
    <source>
        <strain evidence="2 3">DSM 22112</strain>
    </source>
</reference>
<comment type="caution">
    <text evidence="2">The sequence shown here is derived from an EMBL/GenBank/DDBJ whole genome shotgun (WGS) entry which is preliminary data.</text>
</comment>
<name>A0A366HZF2_9FIRM</name>
<dbReference type="InterPro" id="IPR006660">
    <property type="entry name" value="Arsenate_reductase-like"/>
</dbReference>
<accession>A0A366HZF2</accession>
<comment type="similarity">
    <text evidence="1">Belongs to the ArsC family.</text>
</comment>
<dbReference type="NCBIfam" id="TIGR01617">
    <property type="entry name" value="arsC_related"/>
    <property type="match status" value="1"/>
</dbReference>
<organism evidence="2 3">
    <name type="scientific">Alkalibaculum bacchi</name>
    <dbReference type="NCBI Taxonomy" id="645887"/>
    <lineage>
        <taxon>Bacteria</taxon>
        <taxon>Bacillati</taxon>
        <taxon>Bacillota</taxon>
        <taxon>Clostridia</taxon>
        <taxon>Eubacteriales</taxon>
        <taxon>Eubacteriaceae</taxon>
        <taxon>Alkalibaculum</taxon>
    </lineage>
</organism>
<dbReference type="Proteomes" id="UP000253490">
    <property type="component" value="Unassembled WGS sequence"/>
</dbReference>
<evidence type="ECO:0000313" key="3">
    <source>
        <dbReference type="Proteomes" id="UP000253490"/>
    </source>
</evidence>
<evidence type="ECO:0000313" key="2">
    <source>
        <dbReference type="EMBL" id="RBP59711.1"/>
    </source>
</evidence>
<evidence type="ECO:0000256" key="1">
    <source>
        <dbReference type="PROSITE-ProRule" id="PRU01282"/>
    </source>
</evidence>
<dbReference type="PANTHER" id="PTHR30041:SF8">
    <property type="entry name" value="PROTEIN YFFB"/>
    <property type="match status" value="1"/>
</dbReference>
<gene>
    <name evidence="2" type="ORF">DES36_11862</name>
</gene>
<dbReference type="AlphaFoldDB" id="A0A366HZF2"/>
<dbReference type="EMBL" id="QNRX01000018">
    <property type="protein sequence ID" value="RBP59711.1"/>
    <property type="molecule type" value="Genomic_DNA"/>
</dbReference>
<dbReference type="CDD" id="cd03036">
    <property type="entry name" value="ArsC_like"/>
    <property type="match status" value="1"/>
</dbReference>
<dbReference type="OrthoDB" id="9794155at2"/>
<dbReference type="InterPro" id="IPR006504">
    <property type="entry name" value="Tscrpt_reg_Spx/MgsR"/>
</dbReference>
<keyword evidence="3" id="KW-1185">Reference proteome</keyword>
<dbReference type="Pfam" id="PF03960">
    <property type="entry name" value="ArsC"/>
    <property type="match status" value="1"/>
</dbReference>